<dbReference type="EMBL" id="JAIGYQ010000003">
    <property type="protein sequence ID" value="MBX7490534.1"/>
    <property type="molecule type" value="Genomic_DNA"/>
</dbReference>
<reference evidence="2 3" key="1">
    <citation type="submission" date="2021-08" db="EMBL/GenBank/DDBJ databases">
        <title>Helicobacter spp. isolated from feces of Anatolian Ground Squirrel (Spermophilus xanthoprymnus) in Turkey.</title>
        <authorList>
            <person name="Aydin F."/>
            <person name="Abay S."/>
            <person name="Kayman T."/>
            <person name="Karakaya E."/>
            <person name="Saticioglu I.B."/>
        </authorList>
    </citation>
    <scope>NUCLEOTIDE SEQUENCE [LARGE SCALE GENOMIC DNA]</scope>
    <source>
        <strain evidence="2 3">Faydin-H70</strain>
    </source>
</reference>
<dbReference type="Pfam" id="PF00795">
    <property type="entry name" value="CN_hydrolase"/>
    <property type="match status" value="1"/>
</dbReference>
<keyword evidence="3" id="KW-1185">Reference proteome</keyword>
<evidence type="ECO:0000259" key="1">
    <source>
        <dbReference type="PROSITE" id="PS50263"/>
    </source>
</evidence>
<dbReference type="PROSITE" id="PS50263">
    <property type="entry name" value="CN_HYDROLASE"/>
    <property type="match status" value="1"/>
</dbReference>
<sequence>MISKQLYSLQVKTKQNFEENLEHLRNLIIECEGDSIILAPEVCLTNFCYQKMDEASAFAKEATKTLLTLSSDRTIITTMIEKYRNGFYNNLKVFHKGELLHKQSKHKLFPLGNEHLHFQSGDIAEISHFKIDDLVCGALNCFELRFIELWERVKGCDLIFVPAQWGKERKDNFETLTKALAITTQSFVLASSGANDTCAKGSGIITPFGVAITDDSKEIIGAKADFNAITQVRKYINIGLS</sequence>
<dbReference type="InterPro" id="IPR003010">
    <property type="entry name" value="C-N_Hydrolase"/>
</dbReference>
<dbReference type="PANTHER" id="PTHR47799">
    <property type="entry name" value="OMEGA-AMIDASE YAFV"/>
    <property type="match status" value="1"/>
</dbReference>
<dbReference type="InterPro" id="IPR036526">
    <property type="entry name" value="C-N_Hydrolase_sf"/>
</dbReference>
<evidence type="ECO:0000313" key="2">
    <source>
        <dbReference type="EMBL" id="MBX7490534.1"/>
    </source>
</evidence>
<accession>A0ABS7JMC2</accession>
<keyword evidence="2" id="KW-0378">Hydrolase</keyword>
<dbReference type="PANTHER" id="PTHR47799:SF1">
    <property type="entry name" value="OMEGA-AMIDASE YAFV"/>
    <property type="match status" value="1"/>
</dbReference>
<evidence type="ECO:0000313" key="3">
    <source>
        <dbReference type="Proteomes" id="UP000700059"/>
    </source>
</evidence>
<dbReference type="SUPFAM" id="SSF56317">
    <property type="entry name" value="Carbon-nitrogen hydrolase"/>
    <property type="match status" value="1"/>
</dbReference>
<comment type="caution">
    <text evidence="2">The sequence shown here is derived from an EMBL/GenBank/DDBJ whole genome shotgun (WGS) entry which is preliminary data.</text>
</comment>
<name>A0ABS7JMC2_9HELI</name>
<dbReference type="GO" id="GO:0016787">
    <property type="term" value="F:hydrolase activity"/>
    <property type="evidence" value="ECO:0007669"/>
    <property type="project" value="UniProtKB-KW"/>
</dbReference>
<feature type="domain" description="CN hydrolase" evidence="1">
    <location>
        <begin position="1"/>
        <end position="234"/>
    </location>
</feature>
<dbReference type="InterPro" id="IPR052737">
    <property type="entry name" value="Omega-amidase_YafV"/>
</dbReference>
<dbReference type="RefSeq" id="WP_221531809.1">
    <property type="nucleotide sequence ID" value="NZ_JAIGYP010000003.1"/>
</dbReference>
<dbReference type="Gene3D" id="3.60.110.10">
    <property type="entry name" value="Carbon-nitrogen hydrolase"/>
    <property type="match status" value="1"/>
</dbReference>
<dbReference type="Proteomes" id="UP000700059">
    <property type="component" value="Unassembled WGS sequence"/>
</dbReference>
<protein>
    <submittedName>
        <fullName evidence="2">Carbon-nitrogen hydrolase family protein</fullName>
    </submittedName>
</protein>
<proteinExistence type="predicted"/>
<gene>
    <name evidence="2" type="ORF">K4G57_03500</name>
</gene>
<dbReference type="CDD" id="cd07197">
    <property type="entry name" value="nitrilase"/>
    <property type="match status" value="1"/>
</dbReference>
<organism evidence="2 3">
    <name type="scientific">Helicobacter turcicus</name>
    <dbReference type="NCBI Taxonomy" id="2867412"/>
    <lineage>
        <taxon>Bacteria</taxon>
        <taxon>Pseudomonadati</taxon>
        <taxon>Campylobacterota</taxon>
        <taxon>Epsilonproteobacteria</taxon>
        <taxon>Campylobacterales</taxon>
        <taxon>Helicobacteraceae</taxon>
        <taxon>Helicobacter</taxon>
    </lineage>
</organism>